<organism evidence="1 2">
    <name type="scientific">Scortum barcoo</name>
    <name type="common">barcoo grunter</name>
    <dbReference type="NCBI Taxonomy" id="214431"/>
    <lineage>
        <taxon>Eukaryota</taxon>
        <taxon>Metazoa</taxon>
        <taxon>Chordata</taxon>
        <taxon>Craniata</taxon>
        <taxon>Vertebrata</taxon>
        <taxon>Euteleostomi</taxon>
        <taxon>Actinopterygii</taxon>
        <taxon>Neopterygii</taxon>
        <taxon>Teleostei</taxon>
        <taxon>Neoteleostei</taxon>
        <taxon>Acanthomorphata</taxon>
        <taxon>Eupercaria</taxon>
        <taxon>Centrarchiformes</taxon>
        <taxon>Terapontoidei</taxon>
        <taxon>Terapontidae</taxon>
        <taxon>Scortum</taxon>
    </lineage>
</organism>
<gene>
    <name evidence="1" type="ORF">L3Q82_021705</name>
</gene>
<evidence type="ECO:0000313" key="1">
    <source>
        <dbReference type="EMBL" id="KAI3375204.1"/>
    </source>
</evidence>
<dbReference type="Proteomes" id="UP000831701">
    <property type="component" value="Chromosome 3"/>
</dbReference>
<keyword evidence="2" id="KW-1185">Reference proteome</keyword>
<protein>
    <submittedName>
        <fullName evidence="1">Uncharacterized protein</fullName>
    </submittedName>
</protein>
<name>A0ACB8X630_9TELE</name>
<reference evidence="1" key="1">
    <citation type="submission" date="2022-04" db="EMBL/GenBank/DDBJ databases">
        <title>Jade perch genome.</title>
        <authorList>
            <person name="Chao B."/>
        </authorList>
    </citation>
    <scope>NUCLEOTIDE SEQUENCE</scope>
    <source>
        <strain evidence="1">CB-2022</strain>
    </source>
</reference>
<comment type="caution">
    <text evidence="1">The sequence shown here is derived from an EMBL/GenBank/DDBJ whole genome shotgun (WGS) entry which is preliminary data.</text>
</comment>
<accession>A0ACB8X630</accession>
<proteinExistence type="predicted"/>
<evidence type="ECO:0000313" key="2">
    <source>
        <dbReference type="Proteomes" id="UP000831701"/>
    </source>
</evidence>
<sequence length="1148" mass="128112">MRITLVASLFLLAAACIPALSSKEEQPVLEPEAPVETRSRFAALDDVRLLANGLLQLGQSLREFVQKTKGQINDIFQKLNIFDRSFYQLSVLASEIKEEEEELKKTTVVLKANNEEIKGLSAEISSKVDSILQEKSHLQNKVEGLEEKLTSLSHGLLTSEQAAEINGLREVIRSQEQSITELLMAVRDQSDQLNHQRTKIKLLEEKFTANTLTQETIERMPEIFNSEAPTLTPYLTSGSTSISEMMNLPPDCSELFNRGERDSGVYAIRPNGAEPFMAFCDMSKDHGATVIQRRRDGSVNFDQIWEKYENGFGDLQGEFWLGLRKIHSLTAQGNSVLYIHLEDWKQGRRFIEYRFHLNGPESNYTIHLTHLSGDLPDPMKNHTGMMFSTKDRDNDNHPDSSCAHNHTGGWWFNACGDTNLNGRYFHMRPKGRSERRRGIQWRPGQKAYYSLKLTQISVHPVASPSTTSSMSASSETGDFPLNNSFPGSPHCCFRLDSPFETMDNSPLQVLTLPTAPYPDQRPGTSGLRKKVYIFQSRRNYLHNFIQSIFSSIDLRDRQGSTVVVGGDGRFFNRTAIEVIVQMAAANGVGRLIIGHHGIMSTPAISCVIRKNKAIGGIILTASHNPGGPDGDFGIKFNTANGGPANEAVTNKIFQISRTIEEFAICPGLQVDLTTLGKQVFDLENKFKPFTVVGPYVRRILCEELGCPANSAVNCVPLEDFGGQHPDPNLTYAANLVDSMREGQYDFGAAFDGDGDRNMILGKHGFFVTPPDSVAVIADNIFCIPYFQHTGVRGFARSMPTSAALDRVAKATKIELYETPTGWKFFGNLMDAGRLSLCGEESFGTGGDHIREKDGLWAVLAWLSILATRKQSVDDILKDHWLKYGRNYFTRYDYENVDIDAACEMMEDLEIMIADKTFVKQRFAVEDKIYQVEKADNFEYTDPVDSTITRNQGLRIIFSDGSRIIYRLSGTGSHGATVRIYIDSYEKEQIFEDTQVMLAPLATIALKISQLHHRTDKYNVSLPSALVGLSFSGAIGLTFLLLGCALEQYGVYWPLFVLIFYIISPIPNFIARRLSEDDSSSNACRELAYFLTTGIVVSSFGLPIVLARKGIILWGACGLVMTGNAVIFLTILGFFVVFGGGDDFSWEQW</sequence>
<dbReference type="EMBL" id="CM041533">
    <property type="protein sequence ID" value="KAI3375204.1"/>
    <property type="molecule type" value="Genomic_DNA"/>
</dbReference>